<feature type="region of interest" description="Disordered" evidence="1">
    <location>
        <begin position="1"/>
        <end position="30"/>
    </location>
</feature>
<sequence length="293" mass="30576">MPAKALGSRRTIASQPAASPVSGEQAGSSRVPGTALNCVQQDRTALNCTHPCLRLHVAAGQSRCGVLFPAEYSAVLRSCRQRSMSPGMGVCAGQGGEESLVGLALQLGADWVQVGEVVSAPEVLTGAGRRRGALTWGGGGRAVRRNLPVEVEVLRRCCSGWLAPADVSVRLRPRLQTCCRSMWSVAGEPAGVRRSSVIRDADPTGNVLTWPFRLESSSVSPKGVMGRARPRSLCDPATPRAGVAGRRGPARDARAASPPRPPSGTRRSGARTSRQGEFDAVPGGGSVTGAVRR</sequence>
<name>A0A840VHN7_9ACTN</name>
<keyword evidence="3" id="KW-1185">Reference proteome</keyword>
<dbReference type="Proteomes" id="UP000586947">
    <property type="component" value="Unassembled WGS sequence"/>
</dbReference>
<evidence type="ECO:0000313" key="3">
    <source>
        <dbReference type="Proteomes" id="UP000586947"/>
    </source>
</evidence>
<protein>
    <submittedName>
        <fullName evidence="2">Uncharacterized protein</fullName>
    </submittedName>
</protein>
<evidence type="ECO:0000313" key="2">
    <source>
        <dbReference type="EMBL" id="MBB5476267.1"/>
    </source>
</evidence>
<comment type="caution">
    <text evidence="2">The sequence shown here is derived from an EMBL/GenBank/DDBJ whole genome shotgun (WGS) entry which is preliminary data.</text>
</comment>
<proteinExistence type="predicted"/>
<organism evidence="2 3">
    <name type="scientific">Micromonospora parathelypteridis</name>
    <dbReference type="NCBI Taxonomy" id="1839617"/>
    <lineage>
        <taxon>Bacteria</taxon>
        <taxon>Bacillati</taxon>
        <taxon>Actinomycetota</taxon>
        <taxon>Actinomycetes</taxon>
        <taxon>Micromonosporales</taxon>
        <taxon>Micromonosporaceae</taxon>
        <taxon>Micromonospora</taxon>
    </lineage>
</organism>
<reference evidence="2 3" key="1">
    <citation type="submission" date="2020-08" db="EMBL/GenBank/DDBJ databases">
        <title>Sequencing the genomes of 1000 actinobacteria strains.</title>
        <authorList>
            <person name="Klenk H.-P."/>
        </authorList>
    </citation>
    <scope>NUCLEOTIDE SEQUENCE [LARGE SCALE GENOMIC DNA]</scope>
    <source>
        <strain evidence="2 3">DSM 103125</strain>
    </source>
</reference>
<gene>
    <name evidence="2" type="ORF">HNR20_000772</name>
</gene>
<evidence type="ECO:0000256" key="1">
    <source>
        <dbReference type="SAM" id="MobiDB-lite"/>
    </source>
</evidence>
<accession>A0A840VHN7</accession>
<feature type="region of interest" description="Disordered" evidence="1">
    <location>
        <begin position="219"/>
        <end position="293"/>
    </location>
</feature>
<feature type="compositionally biased region" description="Low complexity" evidence="1">
    <location>
        <begin position="263"/>
        <end position="273"/>
    </location>
</feature>
<dbReference type="AlphaFoldDB" id="A0A840VHN7"/>
<feature type="compositionally biased region" description="Low complexity" evidence="1">
    <location>
        <begin position="236"/>
        <end position="247"/>
    </location>
</feature>
<dbReference type="EMBL" id="JACHDP010000001">
    <property type="protein sequence ID" value="MBB5476267.1"/>
    <property type="molecule type" value="Genomic_DNA"/>
</dbReference>